<dbReference type="AlphaFoldDB" id="A0A0A2V696"/>
<dbReference type="EMBL" id="KN293994">
    <property type="protein sequence ID" value="KGQ01872.1"/>
    <property type="molecule type" value="Genomic_DNA"/>
</dbReference>
<protein>
    <submittedName>
        <fullName evidence="1">Uncharacterized protein</fullName>
    </submittedName>
</protein>
<reference evidence="1 2" key="1">
    <citation type="journal article" date="2011" name="PLoS Genet.">
        <title>Comparative genomic analysis of human fungal pathogens causing paracoccidioidomycosis.</title>
        <authorList>
            <person name="Desjardins C.A."/>
            <person name="Champion M.D."/>
            <person name="Holder J.W."/>
            <person name="Muszewska A."/>
            <person name="Goldberg J."/>
            <person name="Bailao A.M."/>
            <person name="Brigido M.M."/>
            <person name="Ferreira M.E."/>
            <person name="Garcia A.M."/>
            <person name="Grynberg M."/>
            <person name="Gujja S."/>
            <person name="Heiman D.I."/>
            <person name="Henn M.R."/>
            <person name="Kodira C.D."/>
            <person name="Leon-Narvaez H."/>
            <person name="Longo L.V."/>
            <person name="Ma L.J."/>
            <person name="Malavazi I."/>
            <person name="Matsuo A.L."/>
            <person name="Morais F.V."/>
            <person name="Pereira M."/>
            <person name="Rodriguez-Brito S."/>
            <person name="Sakthikumar S."/>
            <person name="Salem-Izacc S.M."/>
            <person name="Sykes S.M."/>
            <person name="Teixeira M.M."/>
            <person name="Vallejo M.C."/>
            <person name="Walter M.E."/>
            <person name="Yandava C."/>
            <person name="Young S."/>
            <person name="Zeng Q."/>
            <person name="Zucker J."/>
            <person name="Felipe M.S."/>
            <person name="Goldman G.H."/>
            <person name="Haas B.J."/>
            <person name="McEwen J.G."/>
            <person name="Nino-Vega G."/>
            <person name="Puccia R."/>
            <person name="San-Blas G."/>
            <person name="Soares C.M."/>
            <person name="Birren B.W."/>
            <person name="Cuomo C.A."/>
        </authorList>
    </citation>
    <scope>NUCLEOTIDE SEQUENCE [LARGE SCALE GENOMIC DNA]</scope>
    <source>
        <strain evidence="2">ATCC MYA-826 / Pb01</strain>
    </source>
</reference>
<gene>
    <name evidence="1" type="ORF">PAAG_11260</name>
</gene>
<keyword evidence="2" id="KW-1185">Reference proteome</keyword>
<dbReference type="KEGG" id="pbl:PAAG_11260"/>
<dbReference type="HOGENOM" id="CLU_2831833_0_0_1"/>
<evidence type="ECO:0000313" key="2">
    <source>
        <dbReference type="Proteomes" id="UP000002059"/>
    </source>
</evidence>
<dbReference type="RefSeq" id="XP_015703360.1">
    <property type="nucleotide sequence ID" value="XM_015846938.1"/>
</dbReference>
<dbReference type="GeneID" id="26970325"/>
<sequence length="66" mass="7102">MADLRPSNKGNGKTLDHSFERFTRLISEVNKSLAVGTITVVRYSNGNVAFQMQCGASVGILEGEVS</sequence>
<evidence type="ECO:0000313" key="1">
    <source>
        <dbReference type="EMBL" id="KGQ01872.1"/>
    </source>
</evidence>
<proteinExistence type="predicted"/>
<dbReference type="VEuPathDB" id="FungiDB:PAAG_11260"/>
<dbReference type="Proteomes" id="UP000002059">
    <property type="component" value="Partially assembled WGS sequence"/>
</dbReference>
<organism evidence="1 2">
    <name type="scientific">Paracoccidioides lutzii (strain ATCC MYA-826 / Pb01)</name>
    <name type="common">Paracoccidioides brasiliensis</name>
    <dbReference type="NCBI Taxonomy" id="502779"/>
    <lineage>
        <taxon>Eukaryota</taxon>
        <taxon>Fungi</taxon>
        <taxon>Dikarya</taxon>
        <taxon>Ascomycota</taxon>
        <taxon>Pezizomycotina</taxon>
        <taxon>Eurotiomycetes</taxon>
        <taxon>Eurotiomycetidae</taxon>
        <taxon>Onygenales</taxon>
        <taxon>Ajellomycetaceae</taxon>
        <taxon>Paracoccidioides</taxon>
    </lineage>
</organism>
<accession>A0A0A2V696</accession>
<name>A0A0A2V696_PARBA</name>